<dbReference type="Gene3D" id="2.60.120.290">
    <property type="entry name" value="Spermadhesin, CUB domain"/>
    <property type="match status" value="1"/>
</dbReference>
<keyword evidence="2" id="KW-0472">Membrane</keyword>
<protein>
    <recommendedName>
        <fullName evidence="5">CUB domain-containing protein</fullName>
    </recommendedName>
</protein>
<name>A0A8B6D8X6_MYTGA</name>
<dbReference type="PANTHER" id="PTHR24251">
    <property type="entry name" value="OVOCHYMASE-RELATED"/>
    <property type="match status" value="1"/>
</dbReference>
<dbReference type="InterPro" id="IPR035914">
    <property type="entry name" value="Sperma_CUB_dom_sf"/>
</dbReference>
<accession>A0A8B6D8X6</accession>
<evidence type="ECO:0000256" key="2">
    <source>
        <dbReference type="SAM" id="Phobius"/>
    </source>
</evidence>
<keyword evidence="1" id="KW-0677">Repeat</keyword>
<evidence type="ECO:0008006" key="5">
    <source>
        <dbReference type="Google" id="ProtNLM"/>
    </source>
</evidence>
<dbReference type="AlphaFoldDB" id="A0A8B6D8X6"/>
<feature type="transmembrane region" description="Helical" evidence="2">
    <location>
        <begin position="222"/>
        <end position="246"/>
    </location>
</feature>
<dbReference type="SUPFAM" id="SSF49854">
    <property type="entry name" value="Spermadhesin, CUB domain"/>
    <property type="match status" value="1"/>
</dbReference>
<proteinExistence type="predicted"/>
<organism evidence="3 4">
    <name type="scientific">Mytilus galloprovincialis</name>
    <name type="common">Mediterranean mussel</name>
    <dbReference type="NCBI Taxonomy" id="29158"/>
    <lineage>
        <taxon>Eukaryota</taxon>
        <taxon>Metazoa</taxon>
        <taxon>Spiralia</taxon>
        <taxon>Lophotrochozoa</taxon>
        <taxon>Mollusca</taxon>
        <taxon>Bivalvia</taxon>
        <taxon>Autobranchia</taxon>
        <taxon>Pteriomorphia</taxon>
        <taxon>Mytilida</taxon>
        <taxon>Mytiloidea</taxon>
        <taxon>Mytilidae</taxon>
        <taxon>Mytilinae</taxon>
        <taxon>Mytilus</taxon>
    </lineage>
</organism>
<sequence length="268" mass="29940">MSSNKAYRFSKSYHQSFTENLNATIRLTATPYLQTFVSHDTYGTTNYPDGNFARDWLITGQIHNYTITIEFMACVLETGNNKGACIDDNVFIYDGAGQTKVNLGKVYFILEEQTRPKLALHHVKLIMDQTKVNFYKNKSCLTIDSRPVKNANVTLIKKTCCGMGDAVPFQVYSTNGYMYIIFQTDDNVGSTGFRISYILEGAPTTTAHVTTSTNLDPVDGKLPVYITVGCVAAVMMIISVVCCITWKQFCNNKMKIKGCDNDAKKHNS</sequence>
<dbReference type="Proteomes" id="UP000596742">
    <property type="component" value="Unassembled WGS sequence"/>
</dbReference>
<reference evidence="3" key="1">
    <citation type="submission" date="2018-11" db="EMBL/GenBank/DDBJ databases">
        <authorList>
            <person name="Alioto T."/>
            <person name="Alioto T."/>
        </authorList>
    </citation>
    <scope>NUCLEOTIDE SEQUENCE</scope>
</reference>
<comment type="caution">
    <text evidence="3">The sequence shown here is derived from an EMBL/GenBank/DDBJ whole genome shotgun (WGS) entry which is preliminary data.</text>
</comment>
<keyword evidence="4" id="KW-1185">Reference proteome</keyword>
<evidence type="ECO:0000256" key="1">
    <source>
        <dbReference type="ARBA" id="ARBA00022737"/>
    </source>
</evidence>
<gene>
    <name evidence="3" type="ORF">MGAL_10B078259</name>
</gene>
<evidence type="ECO:0000313" key="4">
    <source>
        <dbReference type="Proteomes" id="UP000596742"/>
    </source>
</evidence>
<evidence type="ECO:0000313" key="3">
    <source>
        <dbReference type="EMBL" id="VDI15825.1"/>
    </source>
</evidence>
<dbReference type="EMBL" id="UYJE01003025">
    <property type="protein sequence ID" value="VDI15825.1"/>
    <property type="molecule type" value="Genomic_DNA"/>
</dbReference>
<keyword evidence="2" id="KW-0812">Transmembrane</keyword>
<keyword evidence="2" id="KW-1133">Transmembrane helix</keyword>